<dbReference type="Proteomes" id="UP000054869">
    <property type="component" value="Unassembled WGS sequence"/>
</dbReference>
<dbReference type="RefSeq" id="WP_231950116.1">
    <property type="nucleotide sequence ID" value="NZ_CAAAJD010000005.1"/>
</dbReference>
<protein>
    <recommendedName>
        <fullName evidence="4">Phospholipase C</fullName>
    </recommendedName>
</protein>
<proteinExistence type="predicted"/>
<dbReference type="STRING" id="45067.Llan_1312"/>
<keyword evidence="1" id="KW-0732">Signal</keyword>
<reference evidence="2 3" key="1">
    <citation type="submission" date="2015-11" db="EMBL/GenBank/DDBJ databases">
        <title>Genomic analysis of 38 Legionella species identifies large and diverse effector repertoires.</title>
        <authorList>
            <person name="Burstein D."/>
            <person name="Amaro F."/>
            <person name="Zusman T."/>
            <person name="Lifshitz Z."/>
            <person name="Cohen O."/>
            <person name="Gilbert J.A."/>
            <person name="Pupko T."/>
            <person name="Shuman H.A."/>
            <person name="Segal G."/>
        </authorList>
    </citation>
    <scope>NUCLEOTIDE SEQUENCE [LARGE SCALE GENOMIC DNA]</scope>
    <source>
        <strain evidence="2 3">ATCC 49751</strain>
    </source>
</reference>
<dbReference type="PATRIC" id="fig|45067.4.peg.1376"/>
<evidence type="ECO:0000313" key="3">
    <source>
        <dbReference type="Proteomes" id="UP000054869"/>
    </source>
</evidence>
<dbReference type="eggNOG" id="ENOG5033F73">
    <property type="taxonomic scope" value="Bacteria"/>
</dbReference>
<comment type="caution">
    <text evidence="2">The sequence shown here is derived from an EMBL/GenBank/DDBJ whole genome shotgun (WGS) entry which is preliminary data.</text>
</comment>
<organism evidence="2 3">
    <name type="scientific">Legionella lansingensis</name>
    <dbReference type="NCBI Taxonomy" id="45067"/>
    <lineage>
        <taxon>Bacteria</taxon>
        <taxon>Pseudomonadati</taxon>
        <taxon>Pseudomonadota</taxon>
        <taxon>Gammaproteobacteria</taxon>
        <taxon>Legionellales</taxon>
        <taxon>Legionellaceae</taxon>
        <taxon>Legionella</taxon>
    </lineage>
</organism>
<name>A0A0W0VPH4_9GAMM</name>
<dbReference type="CDD" id="cd22893">
    <property type="entry name" value="PlcA-like"/>
    <property type="match status" value="1"/>
</dbReference>
<sequence>MIKDILYCLWLSCLVMAVSHAAETVYHGDNQQLIEQMLEHHNAGFVGLEHQEYGDTVQLHWEPLTKPHPLGRLHLPNGLELSYGDIVALGGDLFGDPSCVISDSKPEQRNSCFKRHFADLALPQDTNNPTVQAIALLSYFSALSKQLEYAREQGQSDWQFYGELGSEFNKQLNRLTGGGSLISSYLPFGQYLKLAQVNFDHFVPDSLIAYQVGHRVALGTAQHAHALFIEGKLSDASLALQLAYAQNAFANHYLTDSMSSGHMRTPRRAIHNELFLPAILKLLIANLMHDEDSQFGLMVWLKLASLWRCIFKAPRCCYPARNFKKNHATLS</sequence>
<dbReference type="AlphaFoldDB" id="A0A0W0VPH4"/>
<evidence type="ECO:0000256" key="1">
    <source>
        <dbReference type="SAM" id="SignalP"/>
    </source>
</evidence>
<accession>A0A0W0VPH4</accession>
<gene>
    <name evidence="2" type="ORF">Llan_1312</name>
</gene>
<evidence type="ECO:0000313" key="2">
    <source>
        <dbReference type="EMBL" id="KTD22049.1"/>
    </source>
</evidence>
<dbReference type="EMBL" id="LNYI01000028">
    <property type="protein sequence ID" value="KTD22049.1"/>
    <property type="molecule type" value="Genomic_DNA"/>
</dbReference>
<feature type="signal peptide" evidence="1">
    <location>
        <begin position="1"/>
        <end position="21"/>
    </location>
</feature>
<evidence type="ECO:0008006" key="4">
    <source>
        <dbReference type="Google" id="ProtNLM"/>
    </source>
</evidence>
<dbReference type="InterPro" id="IPR049756">
    <property type="entry name" value="PlcA-like_dom"/>
</dbReference>
<keyword evidence="3" id="KW-1185">Reference proteome</keyword>
<feature type="chain" id="PRO_5006914969" description="Phospholipase C" evidence="1">
    <location>
        <begin position="22"/>
        <end position="331"/>
    </location>
</feature>